<organism evidence="9 10">
    <name type="scientific">Sulfurovum lithotrophicum</name>
    <dbReference type="NCBI Taxonomy" id="206403"/>
    <lineage>
        <taxon>Bacteria</taxon>
        <taxon>Pseudomonadati</taxon>
        <taxon>Campylobacterota</taxon>
        <taxon>Epsilonproteobacteria</taxon>
        <taxon>Campylobacterales</taxon>
        <taxon>Sulfurovaceae</taxon>
        <taxon>Sulfurovum</taxon>
    </lineage>
</organism>
<proteinExistence type="inferred from homology"/>
<comment type="pathway">
    <text evidence="1 7">Cell wall biogenesis; peptidoglycan biosynthesis.</text>
</comment>
<feature type="active site" description="Proton donor/acceptor" evidence="7">
    <location>
        <position position="127"/>
    </location>
</feature>
<dbReference type="PANTHER" id="PTHR36699">
    <property type="entry name" value="LD-TRANSPEPTIDASE"/>
    <property type="match status" value="1"/>
</dbReference>
<dbReference type="EMBL" id="CP011308">
    <property type="protein sequence ID" value="AKF26003.1"/>
    <property type="molecule type" value="Genomic_DNA"/>
</dbReference>
<gene>
    <name evidence="9" type="ORF">YH65_07525</name>
</gene>
<protein>
    <recommendedName>
        <fullName evidence="8">L,D-TPase catalytic domain-containing protein</fullName>
    </recommendedName>
</protein>
<evidence type="ECO:0000256" key="3">
    <source>
        <dbReference type="ARBA" id="ARBA00022679"/>
    </source>
</evidence>
<sequence>MAQEVNKTAYVPIERFRDVPLEEALVLAGAKSGDPVFIRIFKREAILDVWIKEDGAYRFLKAYKVCAYSGRLGPKLKEGDRQAPEGFYSVTRSSLNPNSKFHLSFNLGYPNAYDRAYGRTGSYLMVHGNCVSIGCYAMTDEKIEEIYSLVEEALKKGQKKVQVHIYPFRMTKENMSAYSHYRWYSFWENLKEGYDYFEAEHLPPHIGVKNKRYSIYETDE</sequence>
<evidence type="ECO:0000256" key="2">
    <source>
        <dbReference type="ARBA" id="ARBA00005992"/>
    </source>
</evidence>
<evidence type="ECO:0000256" key="6">
    <source>
        <dbReference type="ARBA" id="ARBA00023316"/>
    </source>
</evidence>
<dbReference type="PANTHER" id="PTHR36699:SF1">
    <property type="entry name" value="L,D-TRANSPEPTIDASE YAFK-RELATED"/>
    <property type="match status" value="1"/>
</dbReference>
<evidence type="ECO:0000256" key="1">
    <source>
        <dbReference type="ARBA" id="ARBA00004752"/>
    </source>
</evidence>
<dbReference type="PROSITE" id="PS52029">
    <property type="entry name" value="LD_TPASE"/>
    <property type="match status" value="1"/>
</dbReference>
<dbReference type="GO" id="GO:0071555">
    <property type="term" value="P:cell wall organization"/>
    <property type="evidence" value="ECO:0007669"/>
    <property type="project" value="UniProtKB-UniRule"/>
</dbReference>
<keyword evidence="5 7" id="KW-0573">Peptidoglycan synthesis</keyword>
<name>A0A7U4M345_9BACT</name>
<feature type="active site" description="Nucleophile" evidence="7">
    <location>
        <position position="135"/>
    </location>
</feature>
<dbReference type="KEGG" id="slh:YH65_07525"/>
<evidence type="ECO:0000313" key="10">
    <source>
        <dbReference type="Proteomes" id="UP000034444"/>
    </source>
</evidence>
<evidence type="ECO:0000313" key="9">
    <source>
        <dbReference type="EMBL" id="AKF26003.1"/>
    </source>
</evidence>
<dbReference type="AlphaFoldDB" id="A0A7U4M345"/>
<keyword evidence="10" id="KW-1185">Reference proteome</keyword>
<keyword evidence="3" id="KW-0808">Transferase</keyword>
<evidence type="ECO:0000259" key="8">
    <source>
        <dbReference type="PROSITE" id="PS52029"/>
    </source>
</evidence>
<dbReference type="SUPFAM" id="SSF141523">
    <property type="entry name" value="L,D-transpeptidase catalytic domain-like"/>
    <property type="match status" value="1"/>
</dbReference>
<accession>A0A7U4M345</accession>
<evidence type="ECO:0000256" key="4">
    <source>
        <dbReference type="ARBA" id="ARBA00022960"/>
    </source>
</evidence>
<feature type="domain" description="L,D-TPase catalytic" evidence="8">
    <location>
        <begin position="36"/>
        <end position="166"/>
    </location>
</feature>
<dbReference type="InterPro" id="IPR038063">
    <property type="entry name" value="Transpep_catalytic_dom"/>
</dbReference>
<evidence type="ECO:0000256" key="7">
    <source>
        <dbReference type="PROSITE-ProRule" id="PRU01373"/>
    </source>
</evidence>
<dbReference type="GO" id="GO:0009252">
    <property type="term" value="P:peptidoglycan biosynthetic process"/>
    <property type="evidence" value="ECO:0007669"/>
    <property type="project" value="UniProtKB-UniPathway"/>
</dbReference>
<dbReference type="GO" id="GO:0008360">
    <property type="term" value="P:regulation of cell shape"/>
    <property type="evidence" value="ECO:0007669"/>
    <property type="project" value="UniProtKB-UniRule"/>
</dbReference>
<keyword evidence="6 7" id="KW-0961">Cell wall biogenesis/degradation</keyword>
<dbReference type="Proteomes" id="UP000034444">
    <property type="component" value="Chromosome"/>
</dbReference>
<reference evidence="9 10" key="1">
    <citation type="submission" date="2015-04" db="EMBL/GenBank/DDBJ databases">
        <title>Complete genome sequence of Sulfurovum lithotrophicum ATCC BAA-797T.</title>
        <authorList>
            <person name="Ahn J."/>
            <person name="Park G."/>
            <person name="Jeon W."/>
            <person name="Jang Y."/>
            <person name="Jang M."/>
            <person name="Lee H."/>
            <person name="Lee H."/>
        </authorList>
    </citation>
    <scope>NUCLEOTIDE SEQUENCE [LARGE SCALE GENOMIC DNA]</scope>
    <source>
        <strain evidence="10">ATCC BAA-797 / 42BKT</strain>
    </source>
</reference>
<evidence type="ECO:0000256" key="5">
    <source>
        <dbReference type="ARBA" id="ARBA00022984"/>
    </source>
</evidence>
<dbReference type="Pfam" id="PF03734">
    <property type="entry name" value="YkuD"/>
    <property type="match status" value="1"/>
</dbReference>
<dbReference type="UniPathway" id="UPA00219"/>
<comment type="similarity">
    <text evidence="2">Belongs to the YkuD family.</text>
</comment>
<dbReference type="CDD" id="cd16913">
    <property type="entry name" value="YkuD_like"/>
    <property type="match status" value="1"/>
</dbReference>
<keyword evidence="4 7" id="KW-0133">Cell shape</keyword>
<dbReference type="GO" id="GO:0016740">
    <property type="term" value="F:transferase activity"/>
    <property type="evidence" value="ECO:0007669"/>
    <property type="project" value="UniProtKB-KW"/>
</dbReference>
<dbReference type="GO" id="GO:0004180">
    <property type="term" value="F:carboxypeptidase activity"/>
    <property type="evidence" value="ECO:0007669"/>
    <property type="project" value="UniProtKB-ARBA"/>
</dbReference>
<reference evidence="10" key="2">
    <citation type="journal article" date="2017" name="Stand. Genomic Sci.">
        <title>Complete genome sequence of the sulfur-oxidizing chemolithoautotrophic Sulfurovum lithotrophicum 42BKTT.</title>
        <authorList>
            <person name="Jeon W."/>
            <person name="Priscilla L."/>
            <person name="Park G."/>
            <person name="Lee H."/>
            <person name="Lee N."/>
            <person name="Lee D."/>
            <person name="Kwon H."/>
            <person name="Ahn I."/>
            <person name="Lee C."/>
            <person name="Lee H."/>
            <person name="Ahn J."/>
        </authorList>
    </citation>
    <scope>NUCLEOTIDE SEQUENCE [LARGE SCALE GENOMIC DNA]</scope>
    <source>
        <strain evidence="10">ATCC BAA-797 / 42BKT</strain>
    </source>
</reference>
<dbReference type="InterPro" id="IPR005490">
    <property type="entry name" value="LD_TPept_cat_dom"/>
</dbReference>